<dbReference type="PATRIC" id="fig|86662.25.peg.2941"/>
<gene>
    <name evidence="1" type="ORF">BWGOE8_28890</name>
</gene>
<reference evidence="1 2" key="1">
    <citation type="submission" date="2016-05" db="EMBL/GenBank/DDBJ databases">
        <title>Bacillus thuringiensis and Bacillus weihenstephanensis as novel biocontrol agents of wilt causing Verticillium species.</title>
        <authorList>
            <person name="Hollensteiner J."/>
            <person name="Wemheuer F."/>
            <person name="Harting R."/>
            <person name="Kolarzyk A."/>
            <person name="Diaz-Valerio S."/>
            <person name="Poehlein A."/>
            <person name="Brzuszkiewicz E."/>
            <person name="Nesemann K."/>
            <person name="Braus-Stromeyer S."/>
            <person name="Braus G."/>
            <person name="Daniel R."/>
            <person name="Liesegang H."/>
        </authorList>
    </citation>
    <scope>NUCLEOTIDE SEQUENCE [LARGE SCALE GENOMIC DNA]</scope>
    <source>
        <strain evidence="1 2">GOE8</strain>
    </source>
</reference>
<accession>A0A1E8B6W6</accession>
<name>A0A1E8B6W6_BACMY</name>
<evidence type="ECO:0000313" key="2">
    <source>
        <dbReference type="Proteomes" id="UP000175706"/>
    </source>
</evidence>
<protein>
    <recommendedName>
        <fullName evidence="3">ATPase</fullName>
    </recommendedName>
</protein>
<dbReference type="EMBL" id="LXLT01000035">
    <property type="protein sequence ID" value="OFD78379.1"/>
    <property type="molecule type" value="Genomic_DNA"/>
</dbReference>
<proteinExistence type="predicted"/>
<dbReference type="InterPro" id="IPR023393">
    <property type="entry name" value="START-like_dom_sf"/>
</dbReference>
<dbReference type="AlphaFoldDB" id="A0A1E8B6W6"/>
<dbReference type="Proteomes" id="UP000175706">
    <property type="component" value="Unassembled WGS sequence"/>
</dbReference>
<dbReference type="RefSeq" id="WP_234013802.1">
    <property type="nucleotide sequence ID" value="NZ_CAKJWQ010000016.1"/>
</dbReference>
<sequence length="78" mass="9074">MPQFSELLDKITVEIKEKQQGSEMIFSQNIIVAHEEDWTKYDVEKALKGCHDGSEHGWNVIFMGLKELFKRRGNSYKG</sequence>
<evidence type="ECO:0008006" key="3">
    <source>
        <dbReference type="Google" id="ProtNLM"/>
    </source>
</evidence>
<comment type="caution">
    <text evidence="1">The sequence shown here is derived from an EMBL/GenBank/DDBJ whole genome shotgun (WGS) entry which is preliminary data.</text>
</comment>
<evidence type="ECO:0000313" key="1">
    <source>
        <dbReference type="EMBL" id="OFD78379.1"/>
    </source>
</evidence>
<dbReference type="SUPFAM" id="SSF55961">
    <property type="entry name" value="Bet v1-like"/>
    <property type="match status" value="1"/>
</dbReference>
<dbReference type="Gene3D" id="3.30.530.20">
    <property type="match status" value="1"/>
</dbReference>
<organism evidence="1 2">
    <name type="scientific">Bacillus mycoides</name>
    <dbReference type="NCBI Taxonomy" id="1405"/>
    <lineage>
        <taxon>Bacteria</taxon>
        <taxon>Bacillati</taxon>
        <taxon>Bacillota</taxon>
        <taxon>Bacilli</taxon>
        <taxon>Bacillales</taxon>
        <taxon>Bacillaceae</taxon>
        <taxon>Bacillus</taxon>
        <taxon>Bacillus cereus group</taxon>
    </lineage>
</organism>